<sequence length="218" mass="23690">MITRTNEKIIGTLFLLATAVFMIGSALIESNLAQTNYLAHIFPNRMQVVTGLFLELANSAAVVGISVLLFPLLKHHSEFTALGYFSSRIIESVLLVLGTISPLVLITLSEAYIAGGGISHASHTELGNLIIKGQEMTFELAMLMLGIGSVMFCCLLYRKKLIPKSLSLLGIAGYIALMASSCLTIIGFEPGFVLFIPGGIFEIIFPVWLIIKGFYRTE</sequence>
<organism evidence="2 3">
    <name type="scientific">Paenibacillus woosongensis</name>
    <dbReference type="NCBI Taxonomy" id="307580"/>
    <lineage>
        <taxon>Bacteria</taxon>
        <taxon>Bacillati</taxon>
        <taxon>Bacillota</taxon>
        <taxon>Bacilli</taxon>
        <taxon>Bacillales</taxon>
        <taxon>Paenibacillaceae</taxon>
        <taxon>Paenibacillus</taxon>
    </lineage>
</organism>
<name>A0A7X2YXR1_9BACL</name>
<dbReference type="AlphaFoldDB" id="A0A7X2YXR1"/>
<protein>
    <submittedName>
        <fullName evidence="2">DUF4386 family protein</fullName>
    </submittedName>
</protein>
<gene>
    <name evidence="2" type="ORF">GNP95_01750</name>
</gene>
<feature type="transmembrane region" description="Helical" evidence="1">
    <location>
        <begin position="138"/>
        <end position="157"/>
    </location>
</feature>
<keyword evidence="1" id="KW-1133">Transmembrane helix</keyword>
<dbReference type="OrthoDB" id="1176146at2"/>
<dbReference type="Proteomes" id="UP000447876">
    <property type="component" value="Unassembled WGS sequence"/>
</dbReference>
<dbReference type="RefSeq" id="WP_155609197.1">
    <property type="nucleotide sequence ID" value="NZ_WNZW01000001.1"/>
</dbReference>
<feature type="transmembrane region" description="Helical" evidence="1">
    <location>
        <begin position="48"/>
        <end position="73"/>
    </location>
</feature>
<feature type="transmembrane region" description="Helical" evidence="1">
    <location>
        <begin position="166"/>
        <end position="186"/>
    </location>
</feature>
<dbReference type="Pfam" id="PF14329">
    <property type="entry name" value="DUF4386"/>
    <property type="match status" value="1"/>
</dbReference>
<accession>A0A7X2YXR1</accession>
<evidence type="ECO:0000256" key="1">
    <source>
        <dbReference type="SAM" id="Phobius"/>
    </source>
</evidence>
<evidence type="ECO:0000313" key="2">
    <source>
        <dbReference type="EMBL" id="MUG43732.1"/>
    </source>
</evidence>
<keyword evidence="1" id="KW-0472">Membrane</keyword>
<reference evidence="2 3" key="1">
    <citation type="submission" date="2019-11" db="EMBL/GenBank/DDBJ databases">
        <title>Draft genome sequences of five Paenibacillus species of dairy origin.</title>
        <authorList>
            <person name="Olajide A.M."/>
            <person name="Chen S."/>
            <person name="Lapointe G."/>
        </authorList>
    </citation>
    <scope>NUCLEOTIDE SEQUENCE [LARGE SCALE GENOMIC DNA]</scope>
    <source>
        <strain evidence="2 3">12CR55</strain>
    </source>
</reference>
<evidence type="ECO:0000313" key="3">
    <source>
        <dbReference type="Proteomes" id="UP000447876"/>
    </source>
</evidence>
<proteinExistence type="predicted"/>
<dbReference type="InterPro" id="IPR025495">
    <property type="entry name" value="DUF4386"/>
</dbReference>
<feature type="transmembrane region" description="Helical" evidence="1">
    <location>
        <begin position="93"/>
        <end position="118"/>
    </location>
</feature>
<feature type="transmembrane region" description="Helical" evidence="1">
    <location>
        <begin position="9"/>
        <end position="28"/>
    </location>
</feature>
<feature type="transmembrane region" description="Helical" evidence="1">
    <location>
        <begin position="192"/>
        <end position="211"/>
    </location>
</feature>
<keyword evidence="1" id="KW-0812">Transmembrane</keyword>
<dbReference type="EMBL" id="WNZW01000001">
    <property type="protein sequence ID" value="MUG43732.1"/>
    <property type="molecule type" value="Genomic_DNA"/>
</dbReference>
<comment type="caution">
    <text evidence="2">The sequence shown here is derived from an EMBL/GenBank/DDBJ whole genome shotgun (WGS) entry which is preliminary data.</text>
</comment>